<dbReference type="PANTHER" id="PTHR43135">
    <property type="entry name" value="ALPHA-D-RIBOSE 1-METHYLPHOSPHONATE 5-TRIPHOSPHATE DIPHOSPHATASE"/>
    <property type="match status" value="1"/>
</dbReference>
<dbReference type="Proteomes" id="UP000006069">
    <property type="component" value="Unassembled WGS sequence"/>
</dbReference>
<protein>
    <recommendedName>
        <fullName evidence="1">Amidohydrolase-related domain-containing protein</fullName>
    </recommendedName>
</protein>
<dbReference type="InterPro" id="IPR006680">
    <property type="entry name" value="Amidohydro-rel"/>
</dbReference>
<dbReference type="InterPro" id="IPR032466">
    <property type="entry name" value="Metal_Hydrolase"/>
</dbReference>
<accession>K0YX04</accession>
<dbReference type="CDD" id="cd01299">
    <property type="entry name" value="Met_dep_hydrolase_A"/>
    <property type="match status" value="1"/>
</dbReference>
<dbReference type="FunCoup" id="K0YX04">
    <property type="interactions" value="19"/>
</dbReference>
<proteinExistence type="predicted"/>
<dbReference type="SUPFAM" id="SSF51338">
    <property type="entry name" value="Composite domain of metallo-dependent hydrolases"/>
    <property type="match status" value="2"/>
</dbReference>
<dbReference type="eggNOG" id="COG1228">
    <property type="taxonomic scope" value="Bacteria"/>
</dbReference>
<name>K0YX04_9ACTN</name>
<dbReference type="PATRIC" id="fig|742818.3.peg.802"/>
<dbReference type="InParanoid" id="K0YX04"/>
<dbReference type="OrthoDB" id="3189065at2"/>
<gene>
    <name evidence="2" type="ORF">HMPREF9451_00753</name>
</gene>
<evidence type="ECO:0000313" key="3">
    <source>
        <dbReference type="Proteomes" id="UP000006069"/>
    </source>
</evidence>
<comment type="caution">
    <text evidence="2">The sequence shown here is derived from an EMBL/GenBank/DDBJ whole genome shotgun (WGS) entry which is preliminary data.</text>
</comment>
<dbReference type="Gene3D" id="3.40.50.10910">
    <property type="entry name" value="Amidohydrolase"/>
    <property type="match status" value="1"/>
</dbReference>
<organism evidence="2 3">
    <name type="scientific">Slackia piriformis YIT 12062</name>
    <dbReference type="NCBI Taxonomy" id="742818"/>
    <lineage>
        <taxon>Bacteria</taxon>
        <taxon>Bacillati</taxon>
        <taxon>Actinomycetota</taxon>
        <taxon>Coriobacteriia</taxon>
        <taxon>Eggerthellales</taxon>
        <taxon>Eggerthellaceae</taxon>
        <taxon>Slackia</taxon>
    </lineage>
</organism>
<evidence type="ECO:0000313" key="2">
    <source>
        <dbReference type="EMBL" id="EJZ84044.1"/>
    </source>
</evidence>
<dbReference type="Pfam" id="PF01979">
    <property type="entry name" value="Amidohydro_1"/>
    <property type="match status" value="1"/>
</dbReference>
<dbReference type="PANTHER" id="PTHR43135:SF3">
    <property type="entry name" value="ALPHA-D-RIBOSE 1-METHYLPHOSPHONATE 5-TRIPHOSPHATE DIPHOSPHATASE"/>
    <property type="match status" value="1"/>
</dbReference>
<dbReference type="InterPro" id="IPR057744">
    <property type="entry name" value="OTAase-like"/>
</dbReference>
<dbReference type="EMBL" id="ADMD01000006">
    <property type="protein sequence ID" value="EJZ84044.1"/>
    <property type="molecule type" value="Genomic_DNA"/>
</dbReference>
<dbReference type="Gene3D" id="1.20.58.520">
    <property type="entry name" value="Amidohydrolase"/>
    <property type="match status" value="1"/>
</dbReference>
<dbReference type="InterPro" id="IPR011059">
    <property type="entry name" value="Metal-dep_hydrolase_composite"/>
</dbReference>
<reference evidence="2 3" key="1">
    <citation type="submission" date="2012-08" db="EMBL/GenBank/DDBJ databases">
        <title>The Genome Sequence of Slackia piriformis YIT 12062.</title>
        <authorList>
            <consortium name="The Broad Institute Genome Sequencing Platform"/>
            <person name="Earl A."/>
            <person name="Ward D."/>
            <person name="Feldgarden M."/>
            <person name="Gevers D."/>
            <person name="Morotomi M."/>
            <person name="Walker B."/>
            <person name="Young S.K."/>
            <person name="Zeng Q."/>
            <person name="Gargeya S."/>
            <person name="Fitzgerald M."/>
            <person name="Haas B."/>
            <person name="Abouelleil A."/>
            <person name="Alvarado L."/>
            <person name="Arachchi H.M."/>
            <person name="Berlin A.M."/>
            <person name="Chapman S.B."/>
            <person name="Goldberg J."/>
            <person name="Griggs A."/>
            <person name="Gujja S."/>
            <person name="Hansen M."/>
            <person name="Howarth C."/>
            <person name="Imamovic A."/>
            <person name="Larimer J."/>
            <person name="McCowen C."/>
            <person name="Montmayeur A."/>
            <person name="Murphy C."/>
            <person name="Neiman D."/>
            <person name="Pearson M."/>
            <person name="Priest M."/>
            <person name="Roberts A."/>
            <person name="Saif S."/>
            <person name="Shea T."/>
            <person name="Sisk P."/>
            <person name="Sykes S."/>
            <person name="Wortman J."/>
            <person name="Nusbaum C."/>
            <person name="Birren B."/>
        </authorList>
    </citation>
    <scope>NUCLEOTIDE SEQUENCE [LARGE SCALE GENOMIC DNA]</scope>
    <source>
        <strain evidence="2 3">YIT 12062</strain>
    </source>
</reference>
<dbReference type="GO" id="GO:0016810">
    <property type="term" value="F:hydrolase activity, acting on carbon-nitrogen (but not peptide) bonds"/>
    <property type="evidence" value="ECO:0007669"/>
    <property type="project" value="InterPro"/>
</dbReference>
<evidence type="ECO:0000259" key="1">
    <source>
        <dbReference type="Pfam" id="PF01979"/>
    </source>
</evidence>
<dbReference type="AlphaFoldDB" id="K0YX04"/>
<dbReference type="RefSeq" id="WP_009138976.1">
    <property type="nucleotide sequence ID" value="NZ_JH815198.1"/>
</dbReference>
<dbReference type="InterPro" id="IPR051781">
    <property type="entry name" value="Metallo-dep_Hydrolase"/>
</dbReference>
<sequence length="439" mass="46652">MGKTYAILNATILDGTVEMKAMANHGVIVGSEGRIEEVGPSERLRVEKDMNVIDLGGRVLMPGLTNMHVHLCGNGRPTSAKAAGDLIDKVVSNPVGMAYLRHRIKKSAINQLMSGVTTLRSVGDPGFADVDVRDAINAGKYLGPRMLTSGTGVTVPGGHGAGLFARIAETPADARQIVQACHDRRCDLIKLFITGGVFDAEVEGEPGVVRMSLDIARAACEEAHRLGMHTAAHIESTDGVLLGLKAGVDTIEHGAHLTSEAIKLFKKNGLGNSSSLTCTISPAIPFAKLSPEKTHSTAVQKVNGDIVYKGIVEAASQALKTGIPVGLGTDSSCPYVTHYDMWREVAYFQKHVGTSNEFALHTATLAGAQLLGIGEETGSIEPGKSADMIVLEGDPLKDISALRNVSEVFMRGTRIERPRVRHIAALDRELDALMELLEG</sequence>
<dbReference type="Gene3D" id="2.30.40.10">
    <property type="entry name" value="Urease, subunit C, domain 1"/>
    <property type="match status" value="2"/>
</dbReference>
<feature type="domain" description="Amidohydrolase-related" evidence="1">
    <location>
        <begin position="59"/>
        <end position="413"/>
    </location>
</feature>
<keyword evidence="3" id="KW-1185">Reference proteome</keyword>
<dbReference type="SUPFAM" id="SSF51556">
    <property type="entry name" value="Metallo-dependent hydrolases"/>
    <property type="match status" value="1"/>
</dbReference>
<dbReference type="HOGENOM" id="CLU_023620_2_2_11"/>